<organism evidence="1 2">
    <name type="scientific">Pseudooceanicola marinus</name>
    <dbReference type="NCBI Taxonomy" id="396013"/>
    <lineage>
        <taxon>Bacteria</taxon>
        <taxon>Pseudomonadati</taxon>
        <taxon>Pseudomonadota</taxon>
        <taxon>Alphaproteobacteria</taxon>
        <taxon>Rhodobacterales</taxon>
        <taxon>Paracoccaceae</taxon>
        <taxon>Pseudooceanicola</taxon>
    </lineage>
</organism>
<gene>
    <name evidence="1" type="primary">lcdH</name>
    <name evidence="1" type="ORF">PSM7751_02420</name>
</gene>
<dbReference type="CDD" id="cd00586">
    <property type="entry name" value="4HBT"/>
    <property type="match status" value="1"/>
</dbReference>
<dbReference type="InterPro" id="IPR029069">
    <property type="entry name" value="HotDog_dom_sf"/>
</dbReference>
<dbReference type="Gene3D" id="3.10.129.10">
    <property type="entry name" value="Hotdog Thioesterase"/>
    <property type="match status" value="1"/>
</dbReference>
<name>A0A1X6ZFP7_9RHOB</name>
<reference evidence="1 2" key="1">
    <citation type="submission" date="2017-03" db="EMBL/GenBank/DDBJ databases">
        <authorList>
            <person name="Afonso C.L."/>
            <person name="Miller P.J."/>
            <person name="Scott M.A."/>
            <person name="Spackman E."/>
            <person name="Goraichik I."/>
            <person name="Dimitrov K.M."/>
            <person name="Suarez D.L."/>
            <person name="Swayne D.E."/>
        </authorList>
    </citation>
    <scope>NUCLEOTIDE SEQUENCE [LARGE SCALE GENOMIC DNA]</scope>
    <source>
        <strain evidence="1 2">CECT 7751</strain>
    </source>
</reference>
<dbReference type="Pfam" id="PF13279">
    <property type="entry name" value="4HBT_2"/>
    <property type="match status" value="1"/>
</dbReference>
<evidence type="ECO:0000313" key="1">
    <source>
        <dbReference type="EMBL" id="SLN49899.1"/>
    </source>
</evidence>
<dbReference type="PANTHER" id="PTHR31793:SF2">
    <property type="entry name" value="BLR1345 PROTEIN"/>
    <property type="match status" value="1"/>
</dbReference>
<dbReference type="SUPFAM" id="SSF54637">
    <property type="entry name" value="Thioesterase/thiol ester dehydrase-isomerase"/>
    <property type="match status" value="1"/>
</dbReference>
<protein>
    <submittedName>
        <fullName evidence="1">L-carnitine dehydrogenase</fullName>
        <ecNumber evidence="1">1.1.1.108</ecNumber>
    </submittedName>
</protein>
<dbReference type="EMBL" id="FWFN01000004">
    <property type="protein sequence ID" value="SLN49899.1"/>
    <property type="molecule type" value="Genomic_DNA"/>
</dbReference>
<dbReference type="EC" id="1.1.1.108" evidence="1"/>
<dbReference type="InterPro" id="IPR050563">
    <property type="entry name" value="4-hydroxybenzoyl-CoA_TE"/>
</dbReference>
<keyword evidence="2" id="KW-1185">Reference proteome</keyword>
<keyword evidence="1" id="KW-0560">Oxidoreductase</keyword>
<dbReference type="GO" id="GO:0047617">
    <property type="term" value="F:fatty acyl-CoA hydrolase activity"/>
    <property type="evidence" value="ECO:0007669"/>
    <property type="project" value="TreeGrafter"/>
</dbReference>
<evidence type="ECO:0000313" key="2">
    <source>
        <dbReference type="Proteomes" id="UP000193963"/>
    </source>
</evidence>
<sequence>MPYLSDLMTIKPEWIDYNGHLNMAYYGVFFDVGGDPFTEEMGMGQSYLAETGCTTYAAEFKTRYLQEVHADAKLRVSLRLVDVGPKSFHYIQELIHEDGWVAATGEGITLHVDQSGPKVAPFPEAVKARLDAALAEHQKEPVPDWVGKPMGLRK</sequence>
<dbReference type="OrthoDB" id="9803287at2"/>
<dbReference type="Proteomes" id="UP000193963">
    <property type="component" value="Unassembled WGS sequence"/>
</dbReference>
<dbReference type="PANTHER" id="PTHR31793">
    <property type="entry name" value="4-HYDROXYBENZOYL-COA THIOESTERASE FAMILY MEMBER"/>
    <property type="match status" value="1"/>
</dbReference>
<dbReference type="AlphaFoldDB" id="A0A1X6ZFP7"/>
<dbReference type="GO" id="GO:0047728">
    <property type="term" value="F:carnitine 3-dehydrogenase activity"/>
    <property type="evidence" value="ECO:0007669"/>
    <property type="project" value="UniProtKB-EC"/>
</dbReference>
<accession>A0A1X6ZFP7</accession>
<dbReference type="RefSeq" id="WP_085888457.1">
    <property type="nucleotide sequence ID" value="NZ_FWFN01000004.1"/>
</dbReference>
<proteinExistence type="predicted"/>